<dbReference type="EMBL" id="FXAG01000001">
    <property type="protein sequence ID" value="SME94549.1"/>
    <property type="molecule type" value="Genomic_DNA"/>
</dbReference>
<reference evidence="3" key="1">
    <citation type="submission" date="2017-04" db="EMBL/GenBank/DDBJ databases">
        <authorList>
            <person name="Varghese N."/>
            <person name="Submissions S."/>
        </authorList>
    </citation>
    <scope>NUCLEOTIDE SEQUENCE [LARGE SCALE GENOMIC DNA]</scope>
    <source>
        <strain evidence="3">DSM 22618</strain>
    </source>
</reference>
<sequence length="40" mass="4381">MAKGQVRSNKEVKKPKQAKQKVVEPGSIIPPGRGREPAKK</sequence>
<evidence type="ECO:0000256" key="1">
    <source>
        <dbReference type="SAM" id="MobiDB-lite"/>
    </source>
</evidence>
<accession>A0A1Y6BBC4</accession>
<dbReference type="AlphaFoldDB" id="A0A1Y6BBC4"/>
<evidence type="ECO:0000313" key="2">
    <source>
        <dbReference type="EMBL" id="SME94549.1"/>
    </source>
</evidence>
<protein>
    <submittedName>
        <fullName evidence="2">Uncharacterized protein</fullName>
    </submittedName>
</protein>
<gene>
    <name evidence="2" type="ORF">SAMN02745746_00262</name>
</gene>
<organism evidence="2 3">
    <name type="scientific">Pseudogulbenkiania subflava DSM 22618</name>
    <dbReference type="NCBI Taxonomy" id="1123014"/>
    <lineage>
        <taxon>Bacteria</taxon>
        <taxon>Pseudomonadati</taxon>
        <taxon>Pseudomonadota</taxon>
        <taxon>Betaproteobacteria</taxon>
        <taxon>Neisseriales</taxon>
        <taxon>Chromobacteriaceae</taxon>
        <taxon>Pseudogulbenkiania</taxon>
    </lineage>
</organism>
<feature type="region of interest" description="Disordered" evidence="1">
    <location>
        <begin position="1"/>
        <end position="40"/>
    </location>
</feature>
<dbReference type="Proteomes" id="UP000192920">
    <property type="component" value="Unassembled WGS sequence"/>
</dbReference>
<name>A0A1Y6BBC4_9NEIS</name>
<evidence type="ECO:0000313" key="3">
    <source>
        <dbReference type="Proteomes" id="UP000192920"/>
    </source>
</evidence>
<proteinExistence type="predicted"/>
<dbReference type="RefSeq" id="WP_008954593.1">
    <property type="nucleotide sequence ID" value="NZ_FXAG01000001.1"/>
</dbReference>
<keyword evidence="3" id="KW-1185">Reference proteome</keyword>